<dbReference type="Gene3D" id="1.10.1200.10">
    <property type="entry name" value="ACP-like"/>
    <property type="match status" value="1"/>
</dbReference>
<dbReference type="InterPro" id="IPR009081">
    <property type="entry name" value="PP-bd_ACP"/>
</dbReference>
<dbReference type="Pfam" id="PF00501">
    <property type="entry name" value="AMP-binding"/>
    <property type="match status" value="1"/>
</dbReference>
<protein>
    <submittedName>
        <fullName evidence="5">Linear gramicidin synthase subunit D</fullName>
    </submittedName>
</protein>
<dbReference type="InterPro" id="IPR000873">
    <property type="entry name" value="AMP-dep_synth/lig_dom"/>
</dbReference>
<evidence type="ECO:0000313" key="6">
    <source>
        <dbReference type="Proteomes" id="UP000250079"/>
    </source>
</evidence>
<dbReference type="SMART" id="SM00823">
    <property type="entry name" value="PKS_PP"/>
    <property type="match status" value="1"/>
</dbReference>
<evidence type="ECO:0000259" key="4">
    <source>
        <dbReference type="PROSITE" id="PS50075"/>
    </source>
</evidence>
<dbReference type="GO" id="GO:0031177">
    <property type="term" value="F:phosphopantetheine binding"/>
    <property type="evidence" value="ECO:0007669"/>
    <property type="project" value="InterPro"/>
</dbReference>
<dbReference type="RefSeq" id="WP_088916942.1">
    <property type="nucleotide sequence ID" value="NZ_CP018632.1"/>
</dbReference>
<dbReference type="GO" id="GO:0072330">
    <property type="term" value="P:monocarboxylic acid biosynthetic process"/>
    <property type="evidence" value="ECO:0007669"/>
    <property type="project" value="UniProtKB-ARBA"/>
</dbReference>
<dbReference type="GO" id="GO:0043041">
    <property type="term" value="P:amino acid activation for nonribosomal peptide biosynthetic process"/>
    <property type="evidence" value="ECO:0007669"/>
    <property type="project" value="TreeGrafter"/>
</dbReference>
<dbReference type="InterPro" id="IPR020845">
    <property type="entry name" value="AMP-binding_CS"/>
</dbReference>
<dbReference type="Gene3D" id="3.40.50.1820">
    <property type="entry name" value="alpha/beta hydrolase"/>
    <property type="match status" value="1"/>
</dbReference>
<dbReference type="PANTHER" id="PTHR45527:SF1">
    <property type="entry name" value="FATTY ACID SYNTHASE"/>
    <property type="match status" value="1"/>
</dbReference>
<keyword evidence="1" id="KW-0596">Phosphopantetheine</keyword>
<dbReference type="OrthoDB" id="9757559at2"/>
<dbReference type="GO" id="GO:0044550">
    <property type="term" value="P:secondary metabolite biosynthetic process"/>
    <property type="evidence" value="ECO:0007669"/>
    <property type="project" value="TreeGrafter"/>
</dbReference>
<keyword evidence="6" id="KW-1185">Reference proteome</keyword>
<dbReference type="InterPro" id="IPR025110">
    <property type="entry name" value="AMP-bd_C"/>
</dbReference>
<dbReference type="Pfam" id="PF00550">
    <property type="entry name" value="PP-binding"/>
    <property type="match status" value="1"/>
</dbReference>
<dbReference type="SUPFAM" id="SSF53474">
    <property type="entry name" value="alpha/beta-Hydrolases"/>
    <property type="match status" value="1"/>
</dbReference>
<dbReference type="FunFam" id="3.40.50.12780:FF:000012">
    <property type="entry name" value="Non-ribosomal peptide synthetase"/>
    <property type="match status" value="1"/>
</dbReference>
<dbReference type="KEGG" id="gai:IMCC3135_07015"/>
<dbReference type="InterPro" id="IPR010071">
    <property type="entry name" value="AA_adenyl_dom"/>
</dbReference>
<evidence type="ECO:0000256" key="1">
    <source>
        <dbReference type="ARBA" id="ARBA00022450"/>
    </source>
</evidence>
<dbReference type="FunFam" id="1.10.1200.10:FF:000016">
    <property type="entry name" value="Non-ribosomal peptide synthase"/>
    <property type="match status" value="1"/>
</dbReference>
<dbReference type="PROSITE" id="PS00455">
    <property type="entry name" value="AMP_BINDING"/>
    <property type="match status" value="1"/>
</dbReference>
<gene>
    <name evidence="5" type="primary">lgrD</name>
    <name evidence="5" type="ORF">IMCC3135_07015</name>
</gene>
<dbReference type="EMBL" id="CP018632">
    <property type="protein sequence ID" value="ASJ71509.1"/>
    <property type="molecule type" value="Genomic_DNA"/>
</dbReference>
<dbReference type="Gene3D" id="3.40.50.12780">
    <property type="entry name" value="N-terminal domain of ligase-like"/>
    <property type="match status" value="1"/>
</dbReference>
<sequence>MNSFFTDFDKQCALRPAAIALVHDQCEISYSQLDSLSRQFALQLADRDLNAGDSVALMCERSIAVIVAMLGTLRAGCVFVPIDTAFPDERIDYMLQDAGVRCIVTDDAVIARLQLLAASSQIPVLTLGHLSNAIASLDEVGDSTAANQATAQDAPQSSEGTLTNDAWQTPATADRAYIMYTSGSTGQPKGVPISHGALACYCQADAQVYQLQPDDRTLQFATLSFDISIEEIFPPLTVGSTVVLRPTARSEAQIELSDIIEQYGITAVHLATGYWHEWVDLMMAANVLSPPSLRLMVVTGEKVSPEHYQRWQSLTQQTMLWANAYGPTETTVTATVFVPPPGWQGEALPIGMPIAGYTAHILDTQGHEVTAGETGELYIGGAALAEGYLNRLEQTARAFVANPFSQIEGARLYRTGDLARWLDDGNIEYAGRTDHQIKVGSYRIEPGEVENAINTCPGVSESLVCIVEHAGQRQLFAYVASADITLQAATVAAFLQTRLPQWMMPSRYCFMEQLPKTINGKIDRKALPDPLNGVAARSAGFVEPESDLERALCQIWSEVLGMPEVGSDDSFISLGGDSLMAVRAITAIQKQLDYTLSTRDFFFLDTVALLAGHIQGKQTTRRVPPPEPAFINSRGTQLYTLLQKPQAGQGNGRGILLVAPLGNEQRRTQRPFRSLMQNFSRQGYTVMRFDWTGTANSSGDAETLSDLQVWKDDIEHAARLLCAQVDTLDIVGFRTGALVAAEVSLENWPVNSRYYWDPVLSGEQWLSQMQALHTGILADTFRFLRPRKPSAKGSTMREFAGIRLHEKLCQSLSAQTLAASIEQNTWNHSAQLLIPPSMLIDERFSAVRSTGVDIHPLDEATDWLDPRATTHDMMITQGARTLADKLIQHSPYMATAKRQVG</sequence>
<dbReference type="InterPro" id="IPR029058">
    <property type="entry name" value="AB_hydrolase_fold"/>
</dbReference>
<evidence type="ECO:0000256" key="2">
    <source>
        <dbReference type="ARBA" id="ARBA00022553"/>
    </source>
</evidence>
<dbReference type="PANTHER" id="PTHR45527">
    <property type="entry name" value="NONRIBOSOMAL PEPTIDE SYNTHETASE"/>
    <property type="match status" value="1"/>
</dbReference>
<dbReference type="InterPro" id="IPR006162">
    <property type="entry name" value="Ppantetheine_attach_site"/>
</dbReference>
<dbReference type="InterPro" id="IPR020806">
    <property type="entry name" value="PKS_PP-bd"/>
</dbReference>
<name>A0A2Z2NK05_9GAMM</name>
<dbReference type="NCBIfam" id="TIGR01733">
    <property type="entry name" value="AA-adenyl-dom"/>
    <property type="match status" value="1"/>
</dbReference>
<proteinExistence type="predicted"/>
<evidence type="ECO:0000313" key="5">
    <source>
        <dbReference type="EMBL" id="ASJ71509.1"/>
    </source>
</evidence>
<dbReference type="GO" id="GO:0005737">
    <property type="term" value="C:cytoplasm"/>
    <property type="evidence" value="ECO:0007669"/>
    <property type="project" value="TreeGrafter"/>
</dbReference>
<dbReference type="PROSITE" id="PS00012">
    <property type="entry name" value="PHOSPHOPANTETHEINE"/>
    <property type="match status" value="1"/>
</dbReference>
<organism evidence="5 6">
    <name type="scientific">Granulosicoccus antarcticus IMCC3135</name>
    <dbReference type="NCBI Taxonomy" id="1192854"/>
    <lineage>
        <taxon>Bacteria</taxon>
        <taxon>Pseudomonadati</taxon>
        <taxon>Pseudomonadota</taxon>
        <taxon>Gammaproteobacteria</taxon>
        <taxon>Chromatiales</taxon>
        <taxon>Granulosicoccaceae</taxon>
        <taxon>Granulosicoccus</taxon>
    </lineage>
</organism>
<feature type="region of interest" description="Disordered" evidence="3">
    <location>
        <begin position="145"/>
        <end position="164"/>
    </location>
</feature>
<dbReference type="Gene3D" id="3.30.300.30">
    <property type="match status" value="1"/>
</dbReference>
<feature type="domain" description="Carrier" evidence="4">
    <location>
        <begin position="543"/>
        <end position="618"/>
    </location>
</feature>
<dbReference type="SUPFAM" id="SSF47336">
    <property type="entry name" value="ACP-like"/>
    <property type="match status" value="1"/>
</dbReference>
<dbReference type="InterPro" id="IPR042099">
    <property type="entry name" value="ANL_N_sf"/>
</dbReference>
<dbReference type="PROSITE" id="PS50075">
    <property type="entry name" value="CARRIER"/>
    <property type="match status" value="1"/>
</dbReference>
<accession>A0A2Z2NK05</accession>
<reference evidence="5 6" key="1">
    <citation type="submission" date="2016-12" db="EMBL/GenBank/DDBJ databases">
        <authorList>
            <person name="Song W.-J."/>
            <person name="Kurnit D.M."/>
        </authorList>
    </citation>
    <scope>NUCLEOTIDE SEQUENCE [LARGE SCALE GENOMIC DNA]</scope>
    <source>
        <strain evidence="5 6">IMCC3135</strain>
    </source>
</reference>
<dbReference type="SUPFAM" id="SSF56801">
    <property type="entry name" value="Acetyl-CoA synthetase-like"/>
    <property type="match status" value="1"/>
</dbReference>
<keyword evidence="2" id="KW-0597">Phosphoprotein</keyword>
<dbReference type="InterPro" id="IPR045851">
    <property type="entry name" value="AMP-bd_C_sf"/>
</dbReference>
<dbReference type="Proteomes" id="UP000250079">
    <property type="component" value="Chromosome"/>
</dbReference>
<dbReference type="Pfam" id="PF13193">
    <property type="entry name" value="AMP-binding_C"/>
    <property type="match status" value="1"/>
</dbReference>
<evidence type="ECO:0000256" key="3">
    <source>
        <dbReference type="SAM" id="MobiDB-lite"/>
    </source>
</evidence>
<dbReference type="AlphaFoldDB" id="A0A2Z2NK05"/>
<dbReference type="InterPro" id="IPR036736">
    <property type="entry name" value="ACP-like_sf"/>
</dbReference>